<evidence type="ECO:0000256" key="2">
    <source>
        <dbReference type="ARBA" id="ARBA00022908"/>
    </source>
</evidence>
<dbReference type="InterPro" id="IPR036162">
    <property type="entry name" value="Resolvase-like_N_sf"/>
</dbReference>
<dbReference type="PROSITE" id="PS51736">
    <property type="entry name" value="RECOMBINASES_3"/>
    <property type="match status" value="1"/>
</dbReference>
<keyword evidence="4" id="KW-0233">DNA recombination</keyword>
<dbReference type="PROSITE" id="PS00398">
    <property type="entry name" value="RECOMBINASES_2"/>
    <property type="match status" value="1"/>
</dbReference>
<dbReference type="PANTHER" id="PTHR30461">
    <property type="entry name" value="DNA-INVERTASE FROM LAMBDOID PROPHAGE"/>
    <property type="match status" value="1"/>
</dbReference>
<gene>
    <name evidence="7" type="ORF">BRYFOR_08937</name>
</gene>
<dbReference type="Pfam" id="PF02796">
    <property type="entry name" value="HTH_7"/>
    <property type="match status" value="1"/>
</dbReference>
<comment type="caution">
    <text evidence="7">The sequence shown here is derived from an EMBL/GenBank/DDBJ whole genome shotgun (WGS) entry which is preliminary data.</text>
</comment>
<feature type="domain" description="Resolvase/invertase-type recombinase catalytic" evidence="6">
    <location>
        <begin position="14"/>
        <end position="168"/>
    </location>
</feature>
<evidence type="ECO:0000313" key="8">
    <source>
        <dbReference type="Proteomes" id="UP000005561"/>
    </source>
</evidence>
<evidence type="ECO:0000256" key="5">
    <source>
        <dbReference type="PIRSR" id="PIRSR606118-50"/>
    </source>
</evidence>
<keyword evidence="8" id="KW-1185">Reference proteome</keyword>
<sequence length="231" mass="27234">MDILGYFREEMWMNVYGYHRTSTKEQHLDRGIEEIKTYCKEHQLNLISIFTDQQTGKNFNRPRYTVLVEDVLRPGDTLIVTELDRLGRSKRDTMKQIQRFRDMGVRLMVLELPTTLMDLSKMDNSLAKLMMETINNMMLELYASMAQAELEKKEKRQREGIAMKKQRGEWDDYGRPAAIGQDEFNQAFARVASGEITPTELRNELGLSHATFYRYRKKCLENFPDILQTDR</sequence>
<proteinExistence type="inferred from homology"/>
<name>C6LJV0_9FIRM</name>
<keyword evidence="3" id="KW-0238">DNA-binding</keyword>
<evidence type="ECO:0000256" key="1">
    <source>
        <dbReference type="ARBA" id="ARBA00009913"/>
    </source>
</evidence>
<reference evidence="7" key="1">
    <citation type="submission" date="2009-07" db="EMBL/GenBank/DDBJ databases">
        <authorList>
            <person name="Weinstock G."/>
            <person name="Sodergren E."/>
            <person name="Clifton S."/>
            <person name="Fulton L."/>
            <person name="Fulton B."/>
            <person name="Courtney L."/>
            <person name="Fronick C."/>
            <person name="Harrison M."/>
            <person name="Strong C."/>
            <person name="Farmer C."/>
            <person name="Delahaunty K."/>
            <person name="Markovic C."/>
            <person name="Hall O."/>
            <person name="Minx P."/>
            <person name="Tomlinson C."/>
            <person name="Mitreva M."/>
            <person name="Nelson J."/>
            <person name="Hou S."/>
            <person name="Wollam A."/>
            <person name="Pepin K.H."/>
            <person name="Johnson M."/>
            <person name="Bhonagiri V."/>
            <person name="Nash W.E."/>
            <person name="Warren W."/>
            <person name="Chinwalla A."/>
            <person name="Mardis E.R."/>
            <person name="Wilson R.K."/>
        </authorList>
    </citation>
    <scope>NUCLEOTIDE SEQUENCE [LARGE SCALE GENOMIC DNA]</scope>
    <source>
        <strain evidence="7">DSM 14469</strain>
    </source>
</reference>
<dbReference type="Gene3D" id="3.40.50.1390">
    <property type="entry name" value="Resolvase, N-terminal catalytic domain"/>
    <property type="match status" value="1"/>
</dbReference>
<dbReference type="SMART" id="SM00857">
    <property type="entry name" value="Resolvase"/>
    <property type="match status" value="1"/>
</dbReference>
<protein>
    <submittedName>
        <fullName evidence="7">Resolvase, N-terminal domain protein</fullName>
    </submittedName>
</protein>
<dbReference type="EMBL" id="ACCL02000022">
    <property type="protein sequence ID" value="EET59028.1"/>
    <property type="molecule type" value="Genomic_DNA"/>
</dbReference>
<dbReference type="eggNOG" id="COG1961">
    <property type="taxonomic scope" value="Bacteria"/>
</dbReference>
<dbReference type="InterPro" id="IPR006119">
    <property type="entry name" value="Resolv_N"/>
</dbReference>
<keyword evidence="2" id="KW-0229">DNA integration</keyword>
<dbReference type="Pfam" id="PF00239">
    <property type="entry name" value="Resolvase"/>
    <property type="match status" value="1"/>
</dbReference>
<dbReference type="Proteomes" id="UP000005561">
    <property type="component" value="Unassembled WGS sequence"/>
</dbReference>
<organism evidence="7 8">
    <name type="scientific">Marvinbryantia formatexigens DSM 14469</name>
    <dbReference type="NCBI Taxonomy" id="478749"/>
    <lineage>
        <taxon>Bacteria</taxon>
        <taxon>Bacillati</taxon>
        <taxon>Bacillota</taxon>
        <taxon>Clostridia</taxon>
        <taxon>Lachnospirales</taxon>
        <taxon>Lachnospiraceae</taxon>
        <taxon>Marvinbryantia</taxon>
    </lineage>
</organism>
<comment type="similarity">
    <text evidence="1">Belongs to the site-specific recombinase resolvase family.</text>
</comment>
<dbReference type="STRING" id="168384.SAMN05660368_03392"/>
<dbReference type="CDD" id="cd03768">
    <property type="entry name" value="SR_ResInv"/>
    <property type="match status" value="1"/>
</dbReference>
<dbReference type="GO" id="GO:0000150">
    <property type="term" value="F:DNA strand exchange activity"/>
    <property type="evidence" value="ECO:0007669"/>
    <property type="project" value="InterPro"/>
</dbReference>
<accession>C6LJV0</accession>
<dbReference type="InterPro" id="IPR006120">
    <property type="entry name" value="Resolvase_HTH_dom"/>
</dbReference>
<evidence type="ECO:0000256" key="4">
    <source>
        <dbReference type="ARBA" id="ARBA00023172"/>
    </source>
</evidence>
<dbReference type="SUPFAM" id="SSF53041">
    <property type="entry name" value="Resolvase-like"/>
    <property type="match status" value="1"/>
</dbReference>
<dbReference type="AlphaFoldDB" id="C6LJV0"/>
<dbReference type="InterPro" id="IPR006118">
    <property type="entry name" value="Recombinase_CS"/>
</dbReference>
<evidence type="ECO:0000313" key="7">
    <source>
        <dbReference type="EMBL" id="EET59028.1"/>
    </source>
</evidence>
<feature type="active site" description="O-(5'-phospho-DNA)-serine intermediate" evidence="5">
    <location>
        <position position="22"/>
    </location>
</feature>
<dbReference type="GO" id="GO:0015074">
    <property type="term" value="P:DNA integration"/>
    <property type="evidence" value="ECO:0007669"/>
    <property type="project" value="UniProtKB-KW"/>
</dbReference>
<dbReference type="GO" id="GO:0003677">
    <property type="term" value="F:DNA binding"/>
    <property type="evidence" value="ECO:0007669"/>
    <property type="project" value="UniProtKB-KW"/>
</dbReference>
<dbReference type="InterPro" id="IPR050639">
    <property type="entry name" value="SSR_resolvase"/>
</dbReference>
<evidence type="ECO:0000256" key="3">
    <source>
        <dbReference type="ARBA" id="ARBA00023125"/>
    </source>
</evidence>
<dbReference type="PANTHER" id="PTHR30461:SF26">
    <property type="entry name" value="RESOLVASE HOMOLOG YNEB"/>
    <property type="match status" value="1"/>
</dbReference>
<evidence type="ECO:0000259" key="6">
    <source>
        <dbReference type="PROSITE" id="PS51736"/>
    </source>
</evidence>